<evidence type="ECO:0000256" key="3">
    <source>
        <dbReference type="PROSITE-ProRule" id="PRU10141"/>
    </source>
</evidence>
<comment type="similarity">
    <text evidence="4">Belongs to the protein kinase superfamily.</text>
</comment>
<dbReference type="FunFam" id="1.10.510.10:FF:000171">
    <property type="entry name" value="Serine/threonine-protein kinase"/>
    <property type="match status" value="1"/>
</dbReference>
<dbReference type="Proteomes" id="UP000268014">
    <property type="component" value="Unassembled WGS sequence"/>
</dbReference>
<sequence length="374" mass="42640">MPVTPQSSIGGQKRANDMVKLKVPTEGEKGHLGSTIQSEQEFSQLYQIFAEEILGSGQFGTVYGGIHRKSGRHVAVKLIDKLKFPPNKEDLLRTEVNILQKVHHPGVVDFQQMLETPDRIFVVMEKLKGDMLEMILSSEKGRLSERITQFLVAQGDMLEMILSSEKGRLSERITQFLVAQILVALRYLHNQNIVHCDLKPENILLTSNSDFPQVKLCDFGFARIIGEKSFRRSVVGTPAYLAPEVLRNKGFNRSLDMWSVGVIVYVSLSGTFPFNEDEDIHDQIQNAEFMYPPNPWKEIGDSAIEFINGLLQVKMNKRFTVSKALSHIWMQGYDLWSDLRLLEKAVGERFLTHESDDARWTEFEKSHNLTPVYV</sequence>
<dbReference type="GO" id="GO:0004674">
    <property type="term" value="F:protein serine/threonine kinase activity"/>
    <property type="evidence" value="ECO:0007669"/>
    <property type="project" value="UniProtKB-KW"/>
</dbReference>
<dbReference type="CDD" id="cd14082">
    <property type="entry name" value="STKc_PKD"/>
    <property type="match status" value="1"/>
</dbReference>
<evidence type="ECO:0000313" key="7">
    <source>
        <dbReference type="Proteomes" id="UP000268014"/>
    </source>
</evidence>
<evidence type="ECO:0000313" key="6">
    <source>
        <dbReference type="EMBL" id="VDO64396.1"/>
    </source>
</evidence>
<keyword evidence="7" id="KW-1185">Reference proteome</keyword>
<dbReference type="OrthoDB" id="10252171at2759"/>
<dbReference type="PANTHER" id="PTHR22968">
    <property type="entry name" value="PROTEIN KINASE C, MU"/>
    <property type="match status" value="1"/>
</dbReference>
<keyword evidence="2 3" id="KW-0067">ATP-binding</keyword>
<dbReference type="InterPro" id="IPR017441">
    <property type="entry name" value="Protein_kinase_ATP_BS"/>
</dbReference>
<dbReference type="Gene3D" id="1.10.510.10">
    <property type="entry name" value="Transferase(Phosphotransferase) domain 1"/>
    <property type="match status" value="1"/>
</dbReference>
<keyword evidence="4" id="KW-0808">Transferase</keyword>
<dbReference type="PANTHER" id="PTHR22968:SF24">
    <property type="entry name" value="SERINE_THREONINE-PROTEIN KINASE"/>
    <property type="match status" value="1"/>
</dbReference>
<dbReference type="SUPFAM" id="SSF56112">
    <property type="entry name" value="Protein kinase-like (PK-like)"/>
    <property type="match status" value="1"/>
</dbReference>
<protein>
    <submittedName>
        <fullName evidence="8">Protein kinase domain-containing protein</fullName>
    </submittedName>
</protein>
<dbReference type="GO" id="GO:0007200">
    <property type="term" value="P:phospholipase C-activating G protein-coupled receptor signaling pathway"/>
    <property type="evidence" value="ECO:0007669"/>
    <property type="project" value="TreeGrafter"/>
</dbReference>
<gene>
    <name evidence="6" type="ORF">HPLM_LOCUS17290</name>
</gene>
<keyword evidence="4" id="KW-0723">Serine/threonine-protein kinase</keyword>
<dbReference type="GO" id="GO:0005829">
    <property type="term" value="C:cytosol"/>
    <property type="evidence" value="ECO:0007669"/>
    <property type="project" value="TreeGrafter"/>
</dbReference>
<feature type="binding site" evidence="3">
    <location>
        <position position="77"/>
    </location>
    <ligand>
        <name>ATP</name>
        <dbReference type="ChEBI" id="CHEBI:30616"/>
    </ligand>
</feature>
<reference evidence="8" key="1">
    <citation type="submission" date="2017-02" db="UniProtKB">
        <authorList>
            <consortium name="WormBaseParasite"/>
        </authorList>
    </citation>
    <scope>IDENTIFICATION</scope>
</reference>
<dbReference type="STRING" id="6290.A0A0N4WZD7"/>
<keyword evidence="1 3" id="KW-0547">Nucleotide-binding</keyword>
<dbReference type="GO" id="GO:0005524">
    <property type="term" value="F:ATP binding"/>
    <property type="evidence" value="ECO:0007669"/>
    <property type="project" value="UniProtKB-UniRule"/>
</dbReference>
<feature type="domain" description="Protein kinase" evidence="5">
    <location>
        <begin position="48"/>
        <end position="330"/>
    </location>
</feature>
<dbReference type="PROSITE" id="PS00108">
    <property type="entry name" value="PROTEIN_KINASE_ST"/>
    <property type="match status" value="1"/>
</dbReference>
<accession>A0A0N4WZD7</accession>
<evidence type="ECO:0000256" key="2">
    <source>
        <dbReference type="ARBA" id="ARBA00022840"/>
    </source>
</evidence>
<proteinExistence type="inferred from homology"/>
<evidence type="ECO:0000259" key="5">
    <source>
        <dbReference type="PROSITE" id="PS50011"/>
    </source>
</evidence>
<dbReference type="SMART" id="SM00220">
    <property type="entry name" value="S_TKc"/>
    <property type="match status" value="1"/>
</dbReference>
<dbReference type="PROSITE" id="PS50011">
    <property type="entry name" value="PROTEIN_KINASE_DOM"/>
    <property type="match status" value="1"/>
</dbReference>
<evidence type="ECO:0000256" key="4">
    <source>
        <dbReference type="RuleBase" id="RU000304"/>
    </source>
</evidence>
<name>A0A0N4WZD7_HAEPC</name>
<evidence type="ECO:0000313" key="8">
    <source>
        <dbReference type="WBParaSite" id="HPLM_0001729801-mRNA-1"/>
    </source>
</evidence>
<dbReference type="Gene3D" id="3.30.200.20">
    <property type="entry name" value="Phosphorylase Kinase, domain 1"/>
    <property type="match status" value="1"/>
</dbReference>
<dbReference type="OMA" id="VRWHAYE"/>
<dbReference type="InterPro" id="IPR000719">
    <property type="entry name" value="Prot_kinase_dom"/>
</dbReference>
<dbReference type="GO" id="GO:0008270">
    <property type="term" value="F:zinc ion binding"/>
    <property type="evidence" value="ECO:0007669"/>
    <property type="project" value="UniProtKB-KW"/>
</dbReference>
<dbReference type="Pfam" id="PF00069">
    <property type="entry name" value="Pkinase"/>
    <property type="match status" value="1"/>
</dbReference>
<dbReference type="InterPro" id="IPR008271">
    <property type="entry name" value="Ser/Thr_kinase_AS"/>
</dbReference>
<dbReference type="PROSITE" id="PS00107">
    <property type="entry name" value="PROTEIN_KINASE_ATP"/>
    <property type="match status" value="1"/>
</dbReference>
<evidence type="ECO:0000256" key="1">
    <source>
        <dbReference type="ARBA" id="ARBA00022741"/>
    </source>
</evidence>
<dbReference type="EMBL" id="UZAF01019880">
    <property type="protein sequence ID" value="VDO64396.1"/>
    <property type="molecule type" value="Genomic_DNA"/>
</dbReference>
<dbReference type="WBParaSite" id="HPLM_0001729801-mRNA-1">
    <property type="protein sequence ID" value="HPLM_0001729801-mRNA-1"/>
    <property type="gene ID" value="HPLM_0001729801"/>
</dbReference>
<dbReference type="InterPro" id="IPR011009">
    <property type="entry name" value="Kinase-like_dom_sf"/>
</dbReference>
<dbReference type="GO" id="GO:0035556">
    <property type="term" value="P:intracellular signal transduction"/>
    <property type="evidence" value="ECO:0007669"/>
    <property type="project" value="TreeGrafter"/>
</dbReference>
<organism evidence="8">
    <name type="scientific">Haemonchus placei</name>
    <name type="common">Barber's pole worm</name>
    <dbReference type="NCBI Taxonomy" id="6290"/>
    <lineage>
        <taxon>Eukaryota</taxon>
        <taxon>Metazoa</taxon>
        <taxon>Ecdysozoa</taxon>
        <taxon>Nematoda</taxon>
        <taxon>Chromadorea</taxon>
        <taxon>Rhabditida</taxon>
        <taxon>Rhabditina</taxon>
        <taxon>Rhabditomorpha</taxon>
        <taxon>Strongyloidea</taxon>
        <taxon>Trichostrongylidae</taxon>
        <taxon>Haemonchus</taxon>
    </lineage>
</organism>
<dbReference type="AlphaFoldDB" id="A0A0N4WZD7"/>
<reference evidence="6 7" key="2">
    <citation type="submission" date="2018-11" db="EMBL/GenBank/DDBJ databases">
        <authorList>
            <consortium name="Pathogen Informatics"/>
        </authorList>
    </citation>
    <scope>NUCLEOTIDE SEQUENCE [LARGE SCALE GENOMIC DNA]</scope>
    <source>
        <strain evidence="6 7">MHpl1</strain>
    </source>
</reference>
<keyword evidence="4" id="KW-0418">Kinase</keyword>